<feature type="domain" description="Bacterial transcriptional activator" evidence="2">
    <location>
        <begin position="94"/>
        <end position="229"/>
    </location>
</feature>
<dbReference type="Pfam" id="PF07721">
    <property type="entry name" value="TPR_4"/>
    <property type="match status" value="1"/>
</dbReference>
<dbReference type="AlphaFoldDB" id="A0A327ZQE3"/>
<proteinExistence type="predicted"/>
<evidence type="ECO:0000256" key="1">
    <source>
        <dbReference type="PROSITE-ProRule" id="PRU00339"/>
    </source>
</evidence>
<dbReference type="InterPro" id="IPR019734">
    <property type="entry name" value="TPR_rpt"/>
</dbReference>
<dbReference type="SMART" id="SM00028">
    <property type="entry name" value="TPR"/>
    <property type="match status" value="4"/>
</dbReference>
<dbReference type="GO" id="GO:0042802">
    <property type="term" value="F:identical protein binding"/>
    <property type="evidence" value="ECO:0007669"/>
    <property type="project" value="InterPro"/>
</dbReference>
<dbReference type="Pfam" id="PF13424">
    <property type="entry name" value="TPR_12"/>
    <property type="match status" value="1"/>
</dbReference>
<dbReference type="Proteomes" id="UP000249341">
    <property type="component" value="Unassembled WGS sequence"/>
</dbReference>
<dbReference type="PROSITE" id="PS50005">
    <property type="entry name" value="TPR"/>
    <property type="match status" value="1"/>
</dbReference>
<name>A0A327ZQE3_9ACTN</name>
<dbReference type="InterPro" id="IPR011717">
    <property type="entry name" value="TPR-4"/>
</dbReference>
<dbReference type="PANTHER" id="PTHR35807">
    <property type="entry name" value="TRANSCRIPTIONAL REGULATOR REDD-RELATED"/>
    <property type="match status" value="1"/>
</dbReference>
<comment type="caution">
    <text evidence="3">The sequence shown here is derived from an EMBL/GenBank/DDBJ whole genome shotgun (WGS) entry which is preliminary data.</text>
</comment>
<dbReference type="Gene3D" id="1.10.10.10">
    <property type="entry name" value="Winged helix-like DNA-binding domain superfamily/Winged helix DNA-binding domain"/>
    <property type="match status" value="1"/>
</dbReference>
<evidence type="ECO:0000313" key="3">
    <source>
        <dbReference type="EMBL" id="RAK43108.1"/>
    </source>
</evidence>
<accession>A0A327ZQE3</accession>
<dbReference type="OrthoDB" id="118790at2"/>
<dbReference type="InterPro" id="IPR011990">
    <property type="entry name" value="TPR-like_helical_dom_sf"/>
</dbReference>
<dbReference type="InterPro" id="IPR005158">
    <property type="entry name" value="BTAD"/>
</dbReference>
<evidence type="ECO:0000259" key="2">
    <source>
        <dbReference type="SMART" id="SM01043"/>
    </source>
</evidence>
<feature type="repeat" description="TPR" evidence="1">
    <location>
        <begin position="362"/>
        <end position="395"/>
    </location>
</feature>
<sequence length="572" mass="61623">MALTVHLLGRPHVEKHGAKAGYQVRSRKSWALLAMLLLGDRPPLTRGRLAGMLYPEAQDPLRALRWGLTEVRRCLGVPVDGDPVTLRLPDDAVVDVHVLSHGAWTAAARLPGLGAELLDGIEVRGAPAFESWLLSERRRVAAASEAMLHEAALGRLAEGEPDAARDLALRAAAMNPLDENHQALVIRLYRLAGDDVAAKRQFAAVTELFRDELGVTPGIAVEQAMREVRRKPDEPADEASVEAIVESGAAAVAAGAVDAGVRSLRAAVRLADRLDGSANLRVTARLRLAESLVHSLRGMDEEGLATLHEADRLALTAHDQAASAQARAEIGYVDFLRGRYDRAHHWLDCALTAAEGSPATTARITTYLGAVHSDRGEYPQARALLEKAINLARDAGDPRTGAYALSMLGRVHLLLNDLDLAAAHLARSEEIAQGDHWLAFLPWPQALRGEVHLAAGDVEAAERVLRQAFARACRLGDPCWEGMAARSLALVAEARGDTEQAFALLSEARTRSNRLADPYVWLDAHILDAQCELGLRHGRPEAPAWIDALRLLTARTGIGSPALDALLGVQQA</sequence>
<dbReference type="InterPro" id="IPR036388">
    <property type="entry name" value="WH-like_DNA-bd_sf"/>
</dbReference>
<evidence type="ECO:0000313" key="4">
    <source>
        <dbReference type="Proteomes" id="UP000249341"/>
    </source>
</evidence>
<dbReference type="Pfam" id="PF03704">
    <property type="entry name" value="BTAD"/>
    <property type="match status" value="1"/>
</dbReference>
<organism evidence="3 4">
    <name type="scientific">Actinoplanes lutulentus</name>
    <dbReference type="NCBI Taxonomy" id="1287878"/>
    <lineage>
        <taxon>Bacteria</taxon>
        <taxon>Bacillati</taxon>
        <taxon>Actinomycetota</taxon>
        <taxon>Actinomycetes</taxon>
        <taxon>Micromonosporales</taxon>
        <taxon>Micromonosporaceae</taxon>
        <taxon>Actinoplanes</taxon>
    </lineage>
</organism>
<keyword evidence="3" id="KW-0238">DNA-binding</keyword>
<gene>
    <name evidence="3" type="ORF">B0I29_101238</name>
</gene>
<dbReference type="Gene3D" id="1.25.40.10">
    <property type="entry name" value="Tetratricopeptide repeat domain"/>
    <property type="match status" value="2"/>
</dbReference>
<dbReference type="SMART" id="SM01043">
    <property type="entry name" value="BTAD"/>
    <property type="match status" value="1"/>
</dbReference>
<protein>
    <submittedName>
        <fullName evidence="3">DNA-binding SARP family transcriptional activator</fullName>
    </submittedName>
</protein>
<dbReference type="SUPFAM" id="SSF48452">
    <property type="entry name" value="TPR-like"/>
    <property type="match status" value="2"/>
</dbReference>
<dbReference type="EMBL" id="QLMJ01000001">
    <property type="protein sequence ID" value="RAK43108.1"/>
    <property type="molecule type" value="Genomic_DNA"/>
</dbReference>
<keyword evidence="1" id="KW-0802">TPR repeat</keyword>
<reference evidence="3 4" key="1">
    <citation type="submission" date="2018-06" db="EMBL/GenBank/DDBJ databases">
        <title>Genomic Encyclopedia of Type Strains, Phase III (KMG-III): the genomes of soil and plant-associated and newly described type strains.</title>
        <authorList>
            <person name="Whitman W."/>
        </authorList>
    </citation>
    <scope>NUCLEOTIDE SEQUENCE [LARGE SCALE GENOMIC DNA]</scope>
    <source>
        <strain evidence="3 4">CGMCC 4.7090</strain>
    </source>
</reference>
<dbReference type="InterPro" id="IPR051677">
    <property type="entry name" value="AfsR-DnrI-RedD_regulator"/>
</dbReference>
<dbReference type="RefSeq" id="WP_111646915.1">
    <property type="nucleotide sequence ID" value="NZ_JACHWI010000001.1"/>
</dbReference>
<dbReference type="GO" id="GO:0003677">
    <property type="term" value="F:DNA binding"/>
    <property type="evidence" value="ECO:0007669"/>
    <property type="project" value="UniProtKB-KW"/>
</dbReference>
<keyword evidence="4" id="KW-1185">Reference proteome</keyword>